<dbReference type="Proteomes" id="UP000266861">
    <property type="component" value="Unassembled WGS sequence"/>
</dbReference>
<proteinExistence type="predicted"/>
<protein>
    <submittedName>
        <fullName evidence="2">Uncharacterized protein</fullName>
    </submittedName>
</protein>
<gene>
    <name evidence="2" type="ORF">Glove_53g14</name>
</gene>
<accession>A0A397JM28</accession>
<evidence type="ECO:0000313" key="2">
    <source>
        <dbReference type="EMBL" id="RHZ86234.1"/>
    </source>
</evidence>
<comment type="caution">
    <text evidence="2">The sequence shown here is derived from an EMBL/GenBank/DDBJ whole genome shotgun (WGS) entry which is preliminary data.</text>
</comment>
<feature type="transmembrane region" description="Helical" evidence="1">
    <location>
        <begin position="93"/>
        <end position="115"/>
    </location>
</feature>
<evidence type="ECO:0000313" key="3">
    <source>
        <dbReference type="Proteomes" id="UP000266861"/>
    </source>
</evidence>
<dbReference type="OrthoDB" id="2376363at2759"/>
<sequence length="268" mass="30005">MTSNSQTINVQADNDNSNNSYAKGAYPTITIIDSSDGRQGLVLDDRSMNYCCICIPEHVGVAAILSLYSLYGILSCIASFAGLTIYNDSANESALIISGILYCITSVISFFGILALREDNVIAMRRISIAIWVITAFLFIFDTIDYVLEIVNRNESINKCQIESAEENRVIDCVQVINTFLIKEAFRVLFIEFFSIYFSYIIYHYSHRTMGPRRNVVPYVDGQITPTYVVYSNSPPTARDWVPPPTYTVRPNDPILSDTDIKDASSSV</sequence>
<organism evidence="2 3">
    <name type="scientific">Diversispora epigaea</name>
    <dbReference type="NCBI Taxonomy" id="1348612"/>
    <lineage>
        <taxon>Eukaryota</taxon>
        <taxon>Fungi</taxon>
        <taxon>Fungi incertae sedis</taxon>
        <taxon>Mucoromycota</taxon>
        <taxon>Glomeromycotina</taxon>
        <taxon>Glomeromycetes</taxon>
        <taxon>Diversisporales</taxon>
        <taxon>Diversisporaceae</taxon>
        <taxon>Diversispora</taxon>
    </lineage>
</organism>
<feature type="transmembrane region" description="Helical" evidence="1">
    <location>
        <begin position="185"/>
        <end position="205"/>
    </location>
</feature>
<keyword evidence="1" id="KW-0472">Membrane</keyword>
<feature type="transmembrane region" description="Helical" evidence="1">
    <location>
        <begin position="68"/>
        <end position="87"/>
    </location>
</feature>
<keyword evidence="1" id="KW-1133">Transmembrane helix</keyword>
<reference evidence="2 3" key="1">
    <citation type="submission" date="2018-08" db="EMBL/GenBank/DDBJ databases">
        <title>Genome and evolution of the arbuscular mycorrhizal fungus Diversispora epigaea (formerly Glomus versiforme) and its bacterial endosymbionts.</title>
        <authorList>
            <person name="Sun X."/>
            <person name="Fei Z."/>
            <person name="Harrison M."/>
        </authorList>
    </citation>
    <scope>NUCLEOTIDE SEQUENCE [LARGE SCALE GENOMIC DNA]</scope>
    <source>
        <strain evidence="2 3">IT104</strain>
    </source>
</reference>
<dbReference type="EMBL" id="PQFF01000050">
    <property type="protein sequence ID" value="RHZ86234.1"/>
    <property type="molecule type" value="Genomic_DNA"/>
</dbReference>
<dbReference type="AlphaFoldDB" id="A0A397JM28"/>
<feature type="transmembrane region" description="Helical" evidence="1">
    <location>
        <begin position="127"/>
        <end position="148"/>
    </location>
</feature>
<evidence type="ECO:0000256" key="1">
    <source>
        <dbReference type="SAM" id="Phobius"/>
    </source>
</evidence>
<keyword evidence="3" id="KW-1185">Reference proteome</keyword>
<keyword evidence="1" id="KW-0812">Transmembrane</keyword>
<name>A0A397JM28_9GLOM</name>